<dbReference type="AlphaFoldDB" id="A0A8J8SJP8"/>
<dbReference type="SUPFAM" id="SSF81324">
    <property type="entry name" value="Voltage-gated potassium channels"/>
    <property type="match status" value="1"/>
</dbReference>
<dbReference type="GO" id="GO:0016286">
    <property type="term" value="F:small conductance calcium-activated potassium channel activity"/>
    <property type="evidence" value="ECO:0007669"/>
    <property type="project" value="InterPro"/>
</dbReference>
<dbReference type="InterPro" id="IPR013099">
    <property type="entry name" value="K_chnl_dom"/>
</dbReference>
<dbReference type="EMBL" id="CP058649">
    <property type="protein sequence ID" value="QUI25797.1"/>
    <property type="molecule type" value="Genomic_DNA"/>
</dbReference>
<feature type="domain" description="Potassium channel" evidence="2">
    <location>
        <begin position="24"/>
        <end position="78"/>
    </location>
</feature>
<keyword evidence="1" id="KW-1133">Transmembrane helix</keyword>
<dbReference type="InterPro" id="IPR015449">
    <property type="entry name" value="K_chnl_Ca-activ_SK"/>
</dbReference>
<dbReference type="Gene3D" id="1.10.287.70">
    <property type="match status" value="1"/>
</dbReference>
<reference evidence="4" key="1">
    <citation type="submission" date="2020-07" db="EMBL/GenBank/DDBJ databases">
        <title>Vallitalea pronyensis genome.</title>
        <authorList>
            <person name="Postec A."/>
        </authorList>
    </citation>
    <scope>NUCLEOTIDE SEQUENCE</scope>
    <source>
        <strain evidence="4">FatNI3</strain>
    </source>
</reference>
<keyword evidence="4" id="KW-0406">Ion transport</keyword>
<proteinExistence type="predicted"/>
<feature type="transmembrane region" description="Helical" evidence="1">
    <location>
        <begin position="53"/>
        <end position="74"/>
    </location>
</feature>
<sequence length="83" mass="9221">MEVSRKLKIFVDSLNGLPYGLKGTYKRMLYLSMVTITTLGYGDIVPITNRARLLVGLESVLGIIIIGLFISSIFNKLSNNARE</sequence>
<keyword evidence="1" id="KW-0812">Transmembrane</keyword>
<organism evidence="4 5">
    <name type="scientific">Vallitalea pronyensis</name>
    <dbReference type="NCBI Taxonomy" id="1348613"/>
    <lineage>
        <taxon>Bacteria</taxon>
        <taxon>Bacillati</taxon>
        <taxon>Bacillota</taxon>
        <taxon>Clostridia</taxon>
        <taxon>Lachnospirales</taxon>
        <taxon>Vallitaleaceae</taxon>
        <taxon>Vallitalea</taxon>
    </lineage>
</organism>
<keyword evidence="5" id="KW-1185">Reference proteome</keyword>
<gene>
    <name evidence="3" type="ORF">HZI73_18810</name>
    <name evidence="4" type="ORF">HZI73_18820</name>
</gene>
<accession>A0A8J8SJP8</accession>
<dbReference type="Pfam" id="PF07885">
    <property type="entry name" value="Ion_trans_2"/>
    <property type="match status" value="1"/>
</dbReference>
<keyword evidence="4" id="KW-0813">Transport</keyword>
<evidence type="ECO:0000259" key="2">
    <source>
        <dbReference type="Pfam" id="PF07885"/>
    </source>
</evidence>
<keyword evidence="1" id="KW-0472">Membrane</keyword>
<dbReference type="EMBL" id="CP058649">
    <property type="protein sequence ID" value="QUI25798.1"/>
    <property type="molecule type" value="Genomic_DNA"/>
</dbReference>
<feature type="transmembrane region" description="Helical" evidence="1">
    <location>
        <begin position="28"/>
        <end position="47"/>
    </location>
</feature>
<dbReference type="KEGG" id="vpy:HZI73_18810"/>
<protein>
    <submittedName>
        <fullName evidence="4">Two pore domain potassium channel family protein</fullName>
    </submittedName>
</protein>
<evidence type="ECO:0000313" key="5">
    <source>
        <dbReference type="Proteomes" id="UP000683246"/>
    </source>
</evidence>
<dbReference type="KEGG" id="vpy:HZI73_18820"/>
<evidence type="ECO:0000313" key="4">
    <source>
        <dbReference type="EMBL" id="QUI25798.1"/>
    </source>
</evidence>
<dbReference type="GO" id="GO:0016020">
    <property type="term" value="C:membrane"/>
    <property type="evidence" value="ECO:0007669"/>
    <property type="project" value="InterPro"/>
</dbReference>
<evidence type="ECO:0000313" key="3">
    <source>
        <dbReference type="EMBL" id="QUI25797.1"/>
    </source>
</evidence>
<evidence type="ECO:0000256" key="1">
    <source>
        <dbReference type="SAM" id="Phobius"/>
    </source>
</evidence>
<keyword evidence="4" id="KW-0407">Ion channel</keyword>
<dbReference type="Proteomes" id="UP000683246">
    <property type="component" value="Chromosome"/>
</dbReference>
<name>A0A8J8SJP8_9FIRM</name>
<dbReference type="PANTHER" id="PTHR10153">
    <property type="entry name" value="SMALL CONDUCTANCE CALCIUM-ACTIVATED POTASSIUM CHANNEL"/>
    <property type="match status" value="1"/>
</dbReference>